<gene>
    <name evidence="1" type="ORF">O181_015314</name>
</gene>
<keyword evidence="2" id="KW-1185">Reference proteome</keyword>
<evidence type="ECO:0008006" key="3">
    <source>
        <dbReference type="Google" id="ProtNLM"/>
    </source>
</evidence>
<name>A0A9Q3GQQ8_9BASI</name>
<reference evidence="1" key="1">
    <citation type="submission" date="2021-03" db="EMBL/GenBank/DDBJ databases">
        <title>Draft genome sequence of rust myrtle Austropuccinia psidii MF-1, a brazilian biotype.</title>
        <authorList>
            <person name="Quecine M.C."/>
            <person name="Pachon D.M.R."/>
            <person name="Bonatelli M.L."/>
            <person name="Correr F.H."/>
            <person name="Franceschini L.M."/>
            <person name="Leite T.F."/>
            <person name="Margarido G.R.A."/>
            <person name="Almeida C.A."/>
            <person name="Ferrarezi J.A."/>
            <person name="Labate C.A."/>
        </authorList>
    </citation>
    <scope>NUCLEOTIDE SEQUENCE</scope>
    <source>
        <strain evidence="1">MF-1</strain>
    </source>
</reference>
<dbReference type="Proteomes" id="UP000765509">
    <property type="component" value="Unassembled WGS sequence"/>
</dbReference>
<dbReference type="OrthoDB" id="2107880at2759"/>
<dbReference type="AlphaFoldDB" id="A0A9Q3GQQ8"/>
<evidence type="ECO:0000313" key="2">
    <source>
        <dbReference type="Proteomes" id="UP000765509"/>
    </source>
</evidence>
<dbReference type="Pfam" id="PF20180">
    <property type="entry name" value="UQCC2_CBP6"/>
    <property type="match status" value="1"/>
</dbReference>
<sequence length="141" mass="16435">MSSSPTNSLRSIYYQLKQVVKTWPVDPLRAHQPELQISNSISSAVDRIYLSLSNRNVQDQNQSYLKSSEESCPKEKVEIFNKFLHNLEILSSNKLAQKYPFPESMKKPASFPNHYQELNEGVGRAIRGESLPWYKRWIRFT</sequence>
<evidence type="ECO:0000313" key="1">
    <source>
        <dbReference type="EMBL" id="MBW0475599.1"/>
    </source>
</evidence>
<organism evidence="1 2">
    <name type="scientific">Austropuccinia psidii MF-1</name>
    <dbReference type="NCBI Taxonomy" id="1389203"/>
    <lineage>
        <taxon>Eukaryota</taxon>
        <taxon>Fungi</taxon>
        <taxon>Dikarya</taxon>
        <taxon>Basidiomycota</taxon>
        <taxon>Pucciniomycotina</taxon>
        <taxon>Pucciniomycetes</taxon>
        <taxon>Pucciniales</taxon>
        <taxon>Sphaerophragmiaceae</taxon>
        <taxon>Austropuccinia</taxon>
    </lineage>
</organism>
<dbReference type="EMBL" id="AVOT02004171">
    <property type="protein sequence ID" value="MBW0475599.1"/>
    <property type="molecule type" value="Genomic_DNA"/>
</dbReference>
<proteinExistence type="predicted"/>
<comment type="caution">
    <text evidence="1">The sequence shown here is derived from an EMBL/GenBank/DDBJ whole genome shotgun (WGS) entry which is preliminary data.</text>
</comment>
<accession>A0A9Q3GQQ8</accession>
<protein>
    <recommendedName>
        <fullName evidence="3">Ubiquinol-cytochrome-c reductase complex assembly factor 2</fullName>
    </recommendedName>
</protein>